<name>A0A7I8W6Q0_9ANNE</name>
<gene>
    <name evidence="9" type="ORF">DGYR_LOCUS11787</name>
</gene>
<dbReference type="CDD" id="cd17871">
    <property type="entry name" value="GPN2"/>
    <property type="match status" value="1"/>
</dbReference>
<dbReference type="GO" id="GO:0005525">
    <property type="term" value="F:GTP binding"/>
    <property type="evidence" value="ECO:0007669"/>
    <property type="project" value="UniProtKB-KW"/>
</dbReference>
<sequence>MIFGQVIIGPPGSGKTTYCKAIFDLLEALGRKVAIVNLDPANELLPYTCSVNINELIKLEEVMERLKLGPNGGLLYCMEYLDKNSKWLLNKIEELKDKYLIFDCPGQVELYTHLPAIKNVITLLSKNIRLAAVNLIDSHHCSEPGKFISALCMSLSSMLHFELPHINVLSKADLAKKANLSFRLDFYADVLDLSYLLEQAEEAESFKKYNKLNKVLAGIVEDYSLVSFIPLDVTMKESCLRVVRGVDKANGYIFGAEEESNIQTMLSCAVKAEWQDDLYGMIQERYLDERTSDNDEFDDNI</sequence>
<evidence type="ECO:0000313" key="10">
    <source>
        <dbReference type="Proteomes" id="UP000549394"/>
    </source>
</evidence>
<comment type="similarity">
    <text evidence="2 8">Belongs to the GPN-loop GTPase family.</text>
</comment>
<organism evidence="9 10">
    <name type="scientific">Dimorphilus gyrociliatus</name>
    <dbReference type="NCBI Taxonomy" id="2664684"/>
    <lineage>
        <taxon>Eukaryota</taxon>
        <taxon>Metazoa</taxon>
        <taxon>Spiralia</taxon>
        <taxon>Lophotrochozoa</taxon>
        <taxon>Annelida</taxon>
        <taxon>Polychaeta</taxon>
        <taxon>Polychaeta incertae sedis</taxon>
        <taxon>Dinophilidae</taxon>
        <taxon>Dimorphilus</taxon>
    </lineage>
</organism>
<evidence type="ECO:0000256" key="5">
    <source>
        <dbReference type="ARBA" id="ARBA00022801"/>
    </source>
</evidence>
<dbReference type="InterPro" id="IPR027417">
    <property type="entry name" value="P-loop_NTPase"/>
</dbReference>
<evidence type="ECO:0000256" key="8">
    <source>
        <dbReference type="RuleBase" id="RU365059"/>
    </source>
</evidence>
<evidence type="ECO:0000256" key="2">
    <source>
        <dbReference type="ARBA" id="ARBA00005290"/>
    </source>
</evidence>
<dbReference type="EMBL" id="CAJFCJ010000020">
    <property type="protein sequence ID" value="CAD5124213.1"/>
    <property type="molecule type" value="Genomic_DNA"/>
</dbReference>
<dbReference type="PANTHER" id="PTHR21231:SF3">
    <property type="entry name" value="GPN-LOOP GTPASE 2"/>
    <property type="match status" value="1"/>
</dbReference>
<proteinExistence type="inferred from homology"/>
<dbReference type="Pfam" id="PF03029">
    <property type="entry name" value="ATP_bind_1"/>
    <property type="match status" value="1"/>
</dbReference>
<dbReference type="Gene3D" id="3.40.50.300">
    <property type="entry name" value="P-loop containing nucleotide triphosphate hydrolases"/>
    <property type="match status" value="1"/>
</dbReference>
<comment type="subunit">
    <text evidence="7">Heterodimers with GPN1 or GPN3. Binds to RNA polymerase II (RNAPII).</text>
</comment>
<comment type="caution">
    <text evidence="9">The sequence shown here is derived from an EMBL/GenBank/DDBJ whole genome shotgun (WGS) entry which is preliminary data.</text>
</comment>
<evidence type="ECO:0000256" key="3">
    <source>
        <dbReference type="ARBA" id="ARBA00014588"/>
    </source>
</evidence>
<keyword evidence="5 8" id="KW-0378">Hydrolase</keyword>
<evidence type="ECO:0000256" key="1">
    <source>
        <dbReference type="ARBA" id="ARBA00003181"/>
    </source>
</evidence>
<evidence type="ECO:0000256" key="4">
    <source>
        <dbReference type="ARBA" id="ARBA00022741"/>
    </source>
</evidence>
<dbReference type="OrthoDB" id="5839at2759"/>
<dbReference type="Proteomes" id="UP000549394">
    <property type="component" value="Unassembled WGS sequence"/>
</dbReference>
<dbReference type="GO" id="GO:0003924">
    <property type="term" value="F:GTPase activity"/>
    <property type="evidence" value="ECO:0007669"/>
    <property type="project" value="TreeGrafter"/>
</dbReference>
<accession>A0A7I8W6Q0</accession>
<dbReference type="AlphaFoldDB" id="A0A7I8W6Q0"/>
<protein>
    <recommendedName>
        <fullName evidence="3 8">GPN-loop GTPase 2</fullName>
    </recommendedName>
</protein>
<keyword evidence="6 8" id="KW-0342">GTP-binding</keyword>
<dbReference type="SUPFAM" id="SSF52540">
    <property type="entry name" value="P-loop containing nucleoside triphosphate hydrolases"/>
    <property type="match status" value="1"/>
</dbReference>
<evidence type="ECO:0000313" key="9">
    <source>
        <dbReference type="EMBL" id="CAD5124213.1"/>
    </source>
</evidence>
<dbReference type="GO" id="GO:0005737">
    <property type="term" value="C:cytoplasm"/>
    <property type="evidence" value="ECO:0007669"/>
    <property type="project" value="TreeGrafter"/>
</dbReference>
<keyword evidence="10" id="KW-1185">Reference proteome</keyword>
<comment type="function">
    <text evidence="1 8">Small GTPase required for proper localization of RNA polymerase II and III (RNAPII and RNAPIII). May act at an RNAP assembly step prior to nuclear import.</text>
</comment>
<evidence type="ECO:0000256" key="6">
    <source>
        <dbReference type="ARBA" id="ARBA00023134"/>
    </source>
</evidence>
<dbReference type="InterPro" id="IPR004130">
    <property type="entry name" value="Gpn"/>
</dbReference>
<evidence type="ECO:0000256" key="7">
    <source>
        <dbReference type="ARBA" id="ARBA00046611"/>
    </source>
</evidence>
<dbReference type="FunFam" id="3.40.50.300:FF:000338">
    <property type="entry name" value="GPN-loop GTPase 2"/>
    <property type="match status" value="1"/>
</dbReference>
<reference evidence="9 10" key="1">
    <citation type="submission" date="2020-08" db="EMBL/GenBank/DDBJ databases">
        <authorList>
            <person name="Hejnol A."/>
        </authorList>
    </citation>
    <scope>NUCLEOTIDE SEQUENCE [LARGE SCALE GENOMIC DNA]</scope>
</reference>
<dbReference type="InterPro" id="IPR030231">
    <property type="entry name" value="Gpn2"/>
</dbReference>
<keyword evidence="4 8" id="KW-0547">Nucleotide-binding</keyword>
<dbReference type="PANTHER" id="PTHR21231">
    <property type="entry name" value="XPA-BINDING PROTEIN 1-RELATED"/>
    <property type="match status" value="1"/>
</dbReference>